<organism evidence="22 23">
    <name type="scientific">Hadarchaeum yellowstonense</name>
    <dbReference type="NCBI Taxonomy" id="1776334"/>
    <lineage>
        <taxon>Archaea</taxon>
        <taxon>Methanobacteriati</taxon>
        <taxon>Candidatus Hadarchaeota</taxon>
        <taxon>Candidatus Hadarchaeia</taxon>
        <taxon>Candidatus Hadarchaeales</taxon>
        <taxon>Candidatus Hadarchaeaceae</taxon>
        <taxon>Candidatus Hadarchaeum</taxon>
    </lineage>
</organism>
<reference evidence="22 23" key="1">
    <citation type="journal article" date="2016" name="Nat. Microbiol.">
        <title>Genomic inference of the metabolism of cosmopolitan subsurface Archaea, Hadesarchaea.</title>
        <authorList>
            <person name="Baker B.J."/>
            <person name="Saw J.H."/>
            <person name="Lind A.E."/>
            <person name="Lazar C.S."/>
            <person name="Hinrichs K.-U."/>
            <person name="Teske A.P."/>
            <person name="Ettema T.J."/>
        </authorList>
    </citation>
    <scope>NUCLEOTIDE SEQUENCE [LARGE SCALE GENOMIC DNA]</scope>
</reference>
<dbReference type="Proteomes" id="UP000074294">
    <property type="component" value="Unassembled WGS sequence"/>
</dbReference>
<comment type="cofactor">
    <cofactor evidence="1">
        <name>Zn(2+)</name>
        <dbReference type="ChEBI" id="CHEBI:29105"/>
    </cofactor>
</comment>
<keyword evidence="12" id="KW-0547">Nucleotide-binding</keyword>
<keyword evidence="16" id="KW-0030">Aminoacyl-tRNA synthetase</keyword>
<dbReference type="GO" id="GO:0004828">
    <property type="term" value="F:serine-tRNA ligase activity"/>
    <property type="evidence" value="ECO:0007669"/>
    <property type="project" value="UniProtKB-EC"/>
</dbReference>
<dbReference type="InterPro" id="IPR041293">
    <property type="entry name" value="SerS_tRNA-bd"/>
</dbReference>
<evidence type="ECO:0000256" key="8">
    <source>
        <dbReference type="ARBA" id="ARBA00018541"/>
    </source>
</evidence>
<feature type="domain" description="Aminoacyl-transfer RNA synthetases class-II family profile" evidence="21">
    <location>
        <begin position="334"/>
        <end position="494"/>
    </location>
</feature>
<evidence type="ECO:0000256" key="10">
    <source>
        <dbReference type="ARBA" id="ARBA00022598"/>
    </source>
</evidence>
<gene>
    <name evidence="22" type="ORF">APZ16_03340</name>
</gene>
<dbReference type="PROSITE" id="PS50862">
    <property type="entry name" value="AA_TRNA_LIGASE_II"/>
    <property type="match status" value="1"/>
</dbReference>
<evidence type="ECO:0000256" key="6">
    <source>
        <dbReference type="ARBA" id="ARBA00011738"/>
    </source>
</evidence>
<dbReference type="CDD" id="cd00670">
    <property type="entry name" value="Gly_His_Pro_Ser_Thr_tRS_core"/>
    <property type="match status" value="1"/>
</dbReference>
<dbReference type="InterPro" id="IPR002314">
    <property type="entry name" value="aa-tRNA-synt_IIb"/>
</dbReference>
<dbReference type="InterPro" id="IPR045864">
    <property type="entry name" value="aa-tRNA-synth_II/BPL/LPL"/>
</dbReference>
<keyword evidence="10" id="KW-0436">Ligase</keyword>
<keyword evidence="13" id="KW-0862">Zinc</keyword>
<evidence type="ECO:0000256" key="1">
    <source>
        <dbReference type="ARBA" id="ARBA00001947"/>
    </source>
</evidence>
<evidence type="ECO:0000256" key="14">
    <source>
        <dbReference type="ARBA" id="ARBA00022840"/>
    </source>
</evidence>
<evidence type="ECO:0000256" key="20">
    <source>
        <dbReference type="ARBA" id="ARBA00048823"/>
    </source>
</evidence>
<dbReference type="EMBL" id="LQMQ01000065">
    <property type="protein sequence ID" value="KUO39390.1"/>
    <property type="molecule type" value="Genomic_DNA"/>
</dbReference>
<comment type="subcellular location">
    <subcellularLocation>
        <location evidence="2">Cytoplasm</location>
    </subcellularLocation>
</comment>
<keyword evidence="14" id="KW-0067">ATP-binding</keyword>
<dbReference type="InterPro" id="IPR004503">
    <property type="entry name" value="Ser-tRNA-ligase_2_arc"/>
</dbReference>
<accession>A0A147JSB6</accession>
<dbReference type="AlphaFoldDB" id="A0A147JSB6"/>
<evidence type="ECO:0000256" key="5">
    <source>
        <dbReference type="ARBA" id="ARBA00010728"/>
    </source>
</evidence>
<dbReference type="GO" id="GO:0006434">
    <property type="term" value="P:seryl-tRNA aminoacylation"/>
    <property type="evidence" value="ECO:0007669"/>
    <property type="project" value="InterPro"/>
</dbReference>
<comment type="catalytic activity">
    <reaction evidence="20">
        <text>tRNA(Ser) + L-serine + ATP = L-seryl-tRNA(Ser) + AMP + diphosphate + H(+)</text>
        <dbReference type="Rhea" id="RHEA:12292"/>
        <dbReference type="Rhea" id="RHEA-COMP:9669"/>
        <dbReference type="Rhea" id="RHEA-COMP:9703"/>
        <dbReference type="ChEBI" id="CHEBI:15378"/>
        <dbReference type="ChEBI" id="CHEBI:30616"/>
        <dbReference type="ChEBI" id="CHEBI:33019"/>
        <dbReference type="ChEBI" id="CHEBI:33384"/>
        <dbReference type="ChEBI" id="CHEBI:78442"/>
        <dbReference type="ChEBI" id="CHEBI:78533"/>
        <dbReference type="ChEBI" id="CHEBI:456215"/>
        <dbReference type="EC" id="6.1.1.11"/>
    </reaction>
</comment>
<evidence type="ECO:0000256" key="9">
    <source>
        <dbReference type="ARBA" id="ARBA00022490"/>
    </source>
</evidence>
<evidence type="ECO:0000256" key="17">
    <source>
        <dbReference type="ARBA" id="ARBA00031113"/>
    </source>
</evidence>
<evidence type="ECO:0000256" key="7">
    <source>
        <dbReference type="ARBA" id="ARBA00012840"/>
    </source>
</evidence>
<dbReference type="GO" id="GO:0005524">
    <property type="term" value="F:ATP binding"/>
    <property type="evidence" value="ECO:0007669"/>
    <property type="project" value="UniProtKB-KW"/>
</dbReference>
<evidence type="ECO:0000256" key="2">
    <source>
        <dbReference type="ARBA" id="ARBA00004496"/>
    </source>
</evidence>
<dbReference type="GO" id="GO:0046872">
    <property type="term" value="F:metal ion binding"/>
    <property type="evidence" value="ECO:0007669"/>
    <property type="project" value="UniProtKB-KW"/>
</dbReference>
<dbReference type="NCBIfam" id="TIGR00415">
    <property type="entry name" value="serS_MJ"/>
    <property type="match status" value="1"/>
</dbReference>
<proteinExistence type="inferred from homology"/>
<keyword evidence="15" id="KW-0648">Protein biosynthesis</keyword>
<evidence type="ECO:0000313" key="23">
    <source>
        <dbReference type="Proteomes" id="UP000074294"/>
    </source>
</evidence>
<comment type="caution">
    <text evidence="22">The sequence shown here is derived from an EMBL/GenBank/DDBJ whole genome shotgun (WGS) entry which is preliminary data.</text>
</comment>
<evidence type="ECO:0000256" key="11">
    <source>
        <dbReference type="ARBA" id="ARBA00022723"/>
    </source>
</evidence>
<evidence type="ECO:0000256" key="12">
    <source>
        <dbReference type="ARBA" id="ARBA00022741"/>
    </source>
</evidence>
<comment type="subunit">
    <text evidence="6">Homodimer.</text>
</comment>
<dbReference type="Pfam" id="PF18490">
    <property type="entry name" value="tRNA_bind_4"/>
    <property type="match status" value="1"/>
</dbReference>
<dbReference type="UniPathway" id="UPA00906">
    <property type="reaction ID" value="UER00895"/>
</dbReference>
<evidence type="ECO:0000256" key="4">
    <source>
        <dbReference type="ARBA" id="ARBA00005951"/>
    </source>
</evidence>
<comment type="pathway">
    <text evidence="3">Aminoacyl-tRNA biosynthesis; selenocysteinyl-tRNA(Sec) biosynthesis; L-seryl-tRNA(Sec) from L-serine and tRNA(Sec): step 1/1.</text>
</comment>
<dbReference type="PANTHER" id="PTHR43697">
    <property type="entry name" value="SERYL-TRNA SYNTHETASE"/>
    <property type="match status" value="1"/>
</dbReference>
<evidence type="ECO:0000256" key="19">
    <source>
        <dbReference type="ARBA" id="ARBA00047929"/>
    </source>
</evidence>
<dbReference type="STRING" id="1776334.APZ16_03340"/>
<protein>
    <recommendedName>
        <fullName evidence="8">Type-2 serine--tRNA ligase</fullName>
        <ecNumber evidence="7">6.1.1.11</ecNumber>
    </recommendedName>
    <alternativeName>
        <fullName evidence="17">Seryl-tRNA synthetase</fullName>
    </alternativeName>
    <alternativeName>
        <fullName evidence="18">Seryl-tRNA(Ser/Sec) synthetase</fullName>
    </alternativeName>
</protein>
<keyword evidence="11" id="KW-0479">Metal-binding</keyword>
<dbReference type="GO" id="GO:0005737">
    <property type="term" value="C:cytoplasm"/>
    <property type="evidence" value="ECO:0007669"/>
    <property type="project" value="UniProtKB-SubCell"/>
</dbReference>
<dbReference type="EC" id="6.1.1.11" evidence="7"/>
<name>A0A147JSB6_HADYE</name>
<evidence type="ECO:0000259" key="21">
    <source>
        <dbReference type="PROSITE" id="PS50862"/>
    </source>
</evidence>
<dbReference type="PANTHER" id="PTHR43697:SF1">
    <property type="entry name" value="SERINE--TRNA LIGASE"/>
    <property type="match status" value="1"/>
</dbReference>
<comment type="similarity">
    <text evidence="5">Belongs to the class-II aminoacyl-tRNA synthetase family. Type-1 seryl-tRNA synthetase subfamily.</text>
</comment>
<evidence type="ECO:0000256" key="3">
    <source>
        <dbReference type="ARBA" id="ARBA00005045"/>
    </source>
</evidence>
<evidence type="ECO:0000256" key="16">
    <source>
        <dbReference type="ARBA" id="ARBA00023146"/>
    </source>
</evidence>
<sequence length="501" mass="56841">MKFELKAKLTFSGEIEKVKADIADVIRTAAPVLSRGAPKGKEAEAARVISWQVSGNELEMELESGRYVRAHDALLRLARLLATELGRKHKLGLRRMAASDCRILLPIAEAPAEAVAEIRKLPYEVTVGESAVEIRLRDLNEADLRGRVVDRLVSLIEETTKRVSARAAEPKVVREGPKLPHPFTENPFDVAKRLGWIRDFPGRGQWIYEEPYAKLLRAIEDIIIEEVARPLKFEEVMLPKLIPLEVMQRMPGYLDGVPEGMYYVSPPPRDPEAFKEFKQKLKLTKRVPVEELRKVLKEPAYVLAPAQCEPFYETFASSHVRLEDLPVKQFDRSGWTYRWEGGGVEGLVRTQEFHRVEFVFLGSPEDVVSIRDAVVERSTKVVDQLGLEWRLLVATPFYMKEGVVGDGSDSSKVATYDIEVLLPYDNSWLEIGSYNVHRDKFVETFKIKEVKGRQVWTGCCGFGTSRWVVGFLAQHGFDPARWPEPVRKRVGTLPPVPKVVE</sequence>
<dbReference type="InterPro" id="IPR006195">
    <property type="entry name" value="aa-tRNA-synth_II"/>
</dbReference>
<comment type="catalytic activity">
    <reaction evidence="19">
        <text>tRNA(Sec) + L-serine + ATP = L-seryl-tRNA(Sec) + AMP + diphosphate + H(+)</text>
        <dbReference type="Rhea" id="RHEA:42580"/>
        <dbReference type="Rhea" id="RHEA-COMP:9742"/>
        <dbReference type="Rhea" id="RHEA-COMP:10128"/>
        <dbReference type="ChEBI" id="CHEBI:15378"/>
        <dbReference type="ChEBI" id="CHEBI:30616"/>
        <dbReference type="ChEBI" id="CHEBI:33019"/>
        <dbReference type="ChEBI" id="CHEBI:33384"/>
        <dbReference type="ChEBI" id="CHEBI:78442"/>
        <dbReference type="ChEBI" id="CHEBI:78533"/>
        <dbReference type="ChEBI" id="CHEBI:456215"/>
        <dbReference type="EC" id="6.1.1.11"/>
    </reaction>
</comment>
<evidence type="ECO:0000256" key="15">
    <source>
        <dbReference type="ARBA" id="ARBA00022917"/>
    </source>
</evidence>
<dbReference type="Gene3D" id="3.30.70.1920">
    <property type="match status" value="1"/>
</dbReference>
<dbReference type="Gene3D" id="3.30.930.10">
    <property type="entry name" value="Bira Bifunctional Protein, Domain 2"/>
    <property type="match status" value="1"/>
</dbReference>
<comment type="similarity">
    <text evidence="4">Belongs to the class-II aminoacyl-tRNA synthetase family. Type-2 seryl-tRNA synthetase subfamily.</text>
</comment>
<keyword evidence="9" id="KW-0963">Cytoplasm</keyword>
<dbReference type="SUPFAM" id="SSF55681">
    <property type="entry name" value="Class II aaRS and biotin synthetases"/>
    <property type="match status" value="1"/>
</dbReference>
<evidence type="ECO:0000313" key="22">
    <source>
        <dbReference type="EMBL" id="KUO39390.1"/>
    </source>
</evidence>
<evidence type="ECO:0000256" key="18">
    <source>
        <dbReference type="ARBA" id="ARBA00033352"/>
    </source>
</evidence>
<evidence type="ECO:0000256" key="13">
    <source>
        <dbReference type="ARBA" id="ARBA00022833"/>
    </source>
</evidence>
<dbReference type="Pfam" id="PF00587">
    <property type="entry name" value="tRNA-synt_2b"/>
    <property type="match status" value="1"/>
</dbReference>